<dbReference type="InterPro" id="IPR003749">
    <property type="entry name" value="ThiS/MoaD-like"/>
</dbReference>
<dbReference type="InterPro" id="IPR012675">
    <property type="entry name" value="Beta-grasp_dom_sf"/>
</dbReference>
<dbReference type="SUPFAM" id="SSF54285">
    <property type="entry name" value="MoaD/ThiS"/>
    <property type="match status" value="1"/>
</dbReference>
<dbReference type="Pfam" id="PF02597">
    <property type="entry name" value="ThiS"/>
    <property type="match status" value="1"/>
</dbReference>
<dbReference type="RefSeq" id="WP_331209160.1">
    <property type="nucleotide sequence ID" value="NZ_JAZGQL010000013.1"/>
</dbReference>
<keyword evidence="2" id="KW-1185">Reference proteome</keyword>
<evidence type="ECO:0000313" key="1">
    <source>
        <dbReference type="EMBL" id="MEE6308873.1"/>
    </source>
</evidence>
<dbReference type="EMBL" id="JAZGQL010000013">
    <property type="protein sequence ID" value="MEE6308873.1"/>
    <property type="molecule type" value="Genomic_DNA"/>
</dbReference>
<accession>A0ABU7SFZ2</accession>
<evidence type="ECO:0000313" key="2">
    <source>
        <dbReference type="Proteomes" id="UP001339911"/>
    </source>
</evidence>
<dbReference type="PANTHER" id="PTHR38031">
    <property type="entry name" value="SULFUR CARRIER PROTEIN SLR0821-RELATED"/>
    <property type="match status" value="1"/>
</dbReference>
<comment type="caution">
    <text evidence="1">The sequence shown here is derived from an EMBL/GenBank/DDBJ whole genome shotgun (WGS) entry which is preliminary data.</text>
</comment>
<dbReference type="InterPro" id="IPR052045">
    <property type="entry name" value="Sulfur_Carrier/Prot_Modifier"/>
</dbReference>
<gene>
    <name evidence="1" type="ORF">V1634_18740</name>
</gene>
<name>A0ABU7SFZ2_9ACTN</name>
<dbReference type="Proteomes" id="UP001339911">
    <property type="component" value="Unassembled WGS sequence"/>
</dbReference>
<proteinExistence type="predicted"/>
<dbReference type="InterPro" id="IPR016155">
    <property type="entry name" value="Mopterin_synth/thiamin_S_b"/>
</dbReference>
<reference evidence="1 2" key="1">
    <citation type="submission" date="2024-01" db="EMBL/GenBank/DDBJ databases">
        <title>Genome insights into Plantactinospora veratri sp. nov.</title>
        <authorList>
            <person name="Wang L."/>
        </authorList>
    </citation>
    <scope>NUCLEOTIDE SEQUENCE [LARGE SCALE GENOMIC DNA]</scope>
    <source>
        <strain evidence="1 2">NEAU-FHS4</strain>
    </source>
</reference>
<protein>
    <submittedName>
        <fullName evidence="1">MoaD/ThiS family protein</fullName>
    </submittedName>
</protein>
<organism evidence="1 2">
    <name type="scientific">Plantactinospora veratri</name>
    <dbReference type="NCBI Taxonomy" id="1436122"/>
    <lineage>
        <taxon>Bacteria</taxon>
        <taxon>Bacillati</taxon>
        <taxon>Actinomycetota</taxon>
        <taxon>Actinomycetes</taxon>
        <taxon>Micromonosporales</taxon>
        <taxon>Micromonosporaceae</taxon>
        <taxon>Plantactinospora</taxon>
    </lineage>
</organism>
<dbReference type="PANTHER" id="PTHR38031:SF1">
    <property type="entry name" value="SULFUR CARRIER PROTEIN CYSO"/>
    <property type="match status" value="1"/>
</dbReference>
<sequence>MVTVIVPAALRGETAGAGRLDVATAGTLRAVFDEVAAQWPRLIRRIRDEQGQLRRYVNVYVDGEDCRQTGGLDTAVPDDAEVRIIPSVAGG</sequence>
<dbReference type="Gene3D" id="3.10.20.30">
    <property type="match status" value="1"/>
</dbReference>